<proteinExistence type="predicted"/>
<dbReference type="STRING" id="888060.HMPREF9081_0730"/>
<sequence>MKKGFGGDAMMNGDALLERLRAEKERRISGGIYHELQVRMTYNSNHIEGSRLSEDETRRIFETNTVGSAAHVDDIIETVNHFRAIDFCIDCAEELLSETIIKQLHYLLKSRTSDELLPYFRVGAYKERPNMVGGVETTEPQNVAAEMERLLRDDHAKGRIAFEDVVDFHYRFERIHPFQDGNGRVGRLIAFKECLKHNIVPFIIEDVKKHYYYRGLKEYEREPGYLMDTCYDGQDTFQALLTYFQIKNP</sequence>
<keyword evidence="6" id="KW-1185">Reference proteome</keyword>
<dbReference type="SUPFAM" id="SSF140931">
    <property type="entry name" value="Fic-like"/>
    <property type="match status" value="1"/>
</dbReference>
<dbReference type="eggNOG" id="COG3177">
    <property type="taxonomic scope" value="Bacteria"/>
</dbReference>
<feature type="active site" evidence="1">
    <location>
        <position position="176"/>
    </location>
</feature>
<dbReference type="PROSITE" id="PS51459">
    <property type="entry name" value="FIDO"/>
    <property type="match status" value="1"/>
</dbReference>
<evidence type="ECO:0000313" key="5">
    <source>
        <dbReference type="EMBL" id="EGK61145.1"/>
    </source>
</evidence>
<gene>
    <name evidence="5" type="ORF">HMPREF9081_0730</name>
</gene>
<evidence type="ECO:0000259" key="4">
    <source>
        <dbReference type="PROSITE" id="PS51459"/>
    </source>
</evidence>
<dbReference type="Pfam" id="PF02661">
    <property type="entry name" value="Fic"/>
    <property type="match status" value="1"/>
</dbReference>
<dbReference type="Proteomes" id="UP000004067">
    <property type="component" value="Unassembled WGS sequence"/>
</dbReference>
<evidence type="ECO:0000313" key="6">
    <source>
        <dbReference type="Proteomes" id="UP000004067"/>
    </source>
</evidence>
<organism evidence="5 6">
    <name type="scientific">Centipeda periodontii DSM 2778</name>
    <dbReference type="NCBI Taxonomy" id="888060"/>
    <lineage>
        <taxon>Bacteria</taxon>
        <taxon>Bacillati</taxon>
        <taxon>Bacillota</taxon>
        <taxon>Negativicutes</taxon>
        <taxon>Selenomonadales</taxon>
        <taxon>Selenomonadaceae</taxon>
        <taxon>Centipeda</taxon>
    </lineage>
</organism>
<dbReference type="EMBL" id="AFHQ01000024">
    <property type="protein sequence ID" value="EGK61145.1"/>
    <property type="molecule type" value="Genomic_DNA"/>
</dbReference>
<feature type="domain" description="Fido" evidence="4">
    <location>
        <begin position="96"/>
        <end position="246"/>
    </location>
</feature>
<accession>F5RKE5</accession>
<dbReference type="InterPro" id="IPR036597">
    <property type="entry name" value="Fido-like_dom_sf"/>
</dbReference>
<dbReference type="PANTHER" id="PTHR13504">
    <property type="entry name" value="FIDO DOMAIN-CONTAINING PROTEIN DDB_G0283145"/>
    <property type="match status" value="1"/>
</dbReference>
<dbReference type="InterPro" id="IPR040198">
    <property type="entry name" value="Fido_containing"/>
</dbReference>
<keyword evidence="2" id="KW-0067">ATP-binding</keyword>
<dbReference type="GO" id="GO:0005524">
    <property type="term" value="F:ATP binding"/>
    <property type="evidence" value="ECO:0007669"/>
    <property type="project" value="UniProtKB-KW"/>
</dbReference>
<name>F5RKE5_9FIRM</name>
<dbReference type="InterPro" id="IPR003812">
    <property type="entry name" value="Fido"/>
</dbReference>
<feature type="binding site" evidence="2">
    <location>
        <begin position="180"/>
        <end position="187"/>
    </location>
    <ligand>
        <name>ATP</name>
        <dbReference type="ChEBI" id="CHEBI:30616"/>
    </ligand>
</feature>
<reference evidence="5 6" key="1">
    <citation type="submission" date="2011-04" db="EMBL/GenBank/DDBJ databases">
        <authorList>
            <person name="Muzny D."/>
            <person name="Qin X."/>
            <person name="Deng J."/>
            <person name="Jiang H."/>
            <person name="Liu Y."/>
            <person name="Qu J."/>
            <person name="Song X.-Z."/>
            <person name="Zhang L."/>
            <person name="Thornton R."/>
            <person name="Coyle M."/>
            <person name="Francisco L."/>
            <person name="Jackson L."/>
            <person name="Javaid M."/>
            <person name="Korchina V."/>
            <person name="Kovar C."/>
            <person name="Mata R."/>
            <person name="Mathew T."/>
            <person name="Ngo R."/>
            <person name="Nguyen L."/>
            <person name="Nguyen N."/>
            <person name="Okwuonu G."/>
            <person name="Ongeri F."/>
            <person name="Pham C."/>
            <person name="Simmons D."/>
            <person name="Wilczek-Boney K."/>
            <person name="Hale W."/>
            <person name="Jakkamsetti A."/>
            <person name="Pham P."/>
            <person name="Ruth R."/>
            <person name="San Lucas F."/>
            <person name="Warren J."/>
            <person name="Zhang J."/>
            <person name="Zhao Z."/>
            <person name="Zhou C."/>
            <person name="Zhu D."/>
            <person name="Lee S."/>
            <person name="Bess C."/>
            <person name="Blankenburg K."/>
            <person name="Forbes L."/>
            <person name="Fu Q."/>
            <person name="Gubbala S."/>
            <person name="Hirani K."/>
            <person name="Jayaseelan J.C."/>
            <person name="Lara F."/>
            <person name="Munidasa M."/>
            <person name="Palculict T."/>
            <person name="Patil S."/>
            <person name="Pu L.-L."/>
            <person name="Saada N."/>
            <person name="Tang L."/>
            <person name="Weissenberger G."/>
            <person name="Zhu Y."/>
            <person name="Hemphill L."/>
            <person name="Shang Y."/>
            <person name="Youmans B."/>
            <person name="Ayvaz T."/>
            <person name="Ross M."/>
            <person name="Santibanez J."/>
            <person name="Aqrawi P."/>
            <person name="Gross S."/>
            <person name="Joshi V."/>
            <person name="Fowler G."/>
            <person name="Nazareth L."/>
            <person name="Reid J."/>
            <person name="Worley K."/>
            <person name="Petrosino J."/>
            <person name="Highlander S."/>
            <person name="Gibbs R."/>
        </authorList>
    </citation>
    <scope>NUCLEOTIDE SEQUENCE [LARGE SCALE GENOMIC DNA]</scope>
    <source>
        <strain evidence="5 6">DSM 2778</strain>
    </source>
</reference>
<protein>
    <submittedName>
        <fullName evidence="5">Fic family protein</fullName>
    </submittedName>
</protein>
<feature type="binding site" evidence="2">
    <location>
        <begin position="212"/>
        <end position="213"/>
    </location>
    <ligand>
        <name>ATP</name>
        <dbReference type="ChEBI" id="CHEBI:30616"/>
    </ligand>
</feature>
<dbReference type="AlphaFoldDB" id="F5RKE5"/>
<keyword evidence="2" id="KW-0547">Nucleotide-binding</keyword>
<feature type="site" description="Important for autoinhibition of adenylyltransferase activity" evidence="3">
    <location>
        <position position="48"/>
    </location>
</feature>
<dbReference type="HOGENOM" id="CLU_040460_2_0_9"/>
<comment type="caution">
    <text evidence="5">The sequence shown here is derived from an EMBL/GenBank/DDBJ whole genome shotgun (WGS) entry which is preliminary data.</text>
</comment>
<evidence type="ECO:0000256" key="1">
    <source>
        <dbReference type="PIRSR" id="PIRSR640198-1"/>
    </source>
</evidence>
<evidence type="ECO:0000256" key="3">
    <source>
        <dbReference type="PIRSR" id="PIRSR640198-3"/>
    </source>
</evidence>
<dbReference type="Gene3D" id="1.10.3290.10">
    <property type="entry name" value="Fido-like domain"/>
    <property type="match status" value="1"/>
</dbReference>
<evidence type="ECO:0000256" key="2">
    <source>
        <dbReference type="PIRSR" id="PIRSR640198-2"/>
    </source>
</evidence>
<dbReference type="PANTHER" id="PTHR13504:SF38">
    <property type="entry name" value="FIDO DOMAIN-CONTAINING PROTEIN"/>
    <property type="match status" value="1"/>
</dbReference>